<protein>
    <submittedName>
        <fullName evidence="1">Uncharacterized protein</fullName>
    </submittedName>
</protein>
<comment type="caution">
    <text evidence="1">The sequence shown here is derived from an EMBL/GenBank/DDBJ whole genome shotgun (WGS) entry which is preliminary data.</text>
</comment>
<dbReference type="EMBL" id="PYAU01000001">
    <property type="protein sequence ID" value="PSL39634.1"/>
    <property type="molecule type" value="Genomic_DNA"/>
</dbReference>
<dbReference type="EMBL" id="RZGY01000001">
    <property type="protein sequence ID" value="RUQ85977.1"/>
    <property type="molecule type" value="Genomic_DNA"/>
</dbReference>
<reference evidence="2 4" key="2">
    <citation type="submission" date="2018-12" db="EMBL/GenBank/DDBJ databases">
        <authorList>
            <person name="hu s."/>
            <person name="Xu Y."/>
            <person name="Xu B."/>
            <person name="Li F."/>
        </authorList>
    </citation>
    <scope>NUCLEOTIDE SEQUENCE [LARGE SCALE GENOMIC DNA]</scope>
    <source>
        <strain evidence="2 4">KSW2-17</strain>
    </source>
</reference>
<dbReference type="Proteomes" id="UP000268291">
    <property type="component" value="Unassembled WGS sequence"/>
</dbReference>
<sequence length="238" mass="27332">MAFPAPTLLGPSVTHKAKKAPNPDYFRPRKFRAKTLRILVVEEFYRLNDLVRAGTYWGLDPVDMTAERLFVRVRELAPHLSWDDWETLAQAAAVRVAETYDAGYIARCSRAGRKSKPRPRWTLKELKAVKGLSKSEQARKLECSVSTITRLRRQLALRMAALDFASRPKGFKLTIQDLVALRDLYKDDRRTARKSRPFVPLAVLRGERQKTINMALLFAPDRRARLEVARHYGLRVSS</sequence>
<dbReference type="AlphaFoldDB" id="A0A2P8H082"/>
<evidence type="ECO:0000313" key="2">
    <source>
        <dbReference type="EMBL" id="RUQ85977.1"/>
    </source>
</evidence>
<accession>A0A2P8H082</accession>
<evidence type="ECO:0000313" key="4">
    <source>
        <dbReference type="Proteomes" id="UP000268291"/>
    </source>
</evidence>
<proteinExistence type="predicted"/>
<keyword evidence="4" id="KW-1185">Reference proteome</keyword>
<dbReference type="Proteomes" id="UP000241203">
    <property type="component" value="Unassembled WGS sequence"/>
</dbReference>
<organism evidence="1 3">
    <name type="scientific">Labedella gwakjiensis</name>
    <dbReference type="NCBI Taxonomy" id="390269"/>
    <lineage>
        <taxon>Bacteria</taxon>
        <taxon>Bacillati</taxon>
        <taxon>Actinomycetota</taxon>
        <taxon>Actinomycetes</taxon>
        <taxon>Micrococcales</taxon>
        <taxon>Microbacteriaceae</taxon>
        <taxon>Labedella</taxon>
    </lineage>
</organism>
<gene>
    <name evidence="1" type="ORF">CLV49_3278</name>
    <name evidence="2" type="ORF">ELQ93_02870</name>
</gene>
<reference evidence="1 3" key="1">
    <citation type="submission" date="2018-03" db="EMBL/GenBank/DDBJ databases">
        <title>Genomic Encyclopedia of Archaeal and Bacterial Type Strains, Phase II (KMG-II): from individual species to whole genera.</title>
        <authorList>
            <person name="Goeker M."/>
        </authorList>
    </citation>
    <scope>NUCLEOTIDE SEQUENCE [LARGE SCALE GENOMIC DNA]</scope>
    <source>
        <strain evidence="1 3">DSM 21548</strain>
    </source>
</reference>
<evidence type="ECO:0000313" key="1">
    <source>
        <dbReference type="EMBL" id="PSL39634.1"/>
    </source>
</evidence>
<name>A0A2P8H082_9MICO</name>
<dbReference type="RefSeq" id="WP_106564471.1">
    <property type="nucleotide sequence ID" value="NZ_PYAU01000001.1"/>
</dbReference>
<evidence type="ECO:0000313" key="3">
    <source>
        <dbReference type="Proteomes" id="UP000241203"/>
    </source>
</evidence>